<organism evidence="1 2">
    <name type="scientific">Actinopolyspora mortivallis</name>
    <dbReference type="NCBI Taxonomy" id="33906"/>
    <lineage>
        <taxon>Bacteria</taxon>
        <taxon>Bacillati</taxon>
        <taxon>Actinomycetota</taxon>
        <taxon>Actinomycetes</taxon>
        <taxon>Actinopolysporales</taxon>
        <taxon>Actinopolysporaceae</taxon>
        <taxon>Actinopolyspora</taxon>
    </lineage>
</organism>
<evidence type="ECO:0000313" key="1">
    <source>
        <dbReference type="EMBL" id="PRW62098.1"/>
    </source>
</evidence>
<evidence type="ECO:0000313" key="2">
    <source>
        <dbReference type="Proteomes" id="UP000239352"/>
    </source>
</evidence>
<sequence>MTTIDTPIVVTAIPDGNPALHADTSEDTHTLIERVLAIDTEQRRTTLVCAWDRPARSQHDEGGSLYPDSYLRVASHPPTGWGALWWVGEHHGRPSLLVTHDPTGPHDRPELTFDIDADEFFPTTAALPLEAVRRALHDYISTAQLPTRVGWQPTMMLL</sequence>
<accession>A0A2T0GSK0</accession>
<reference evidence="1 2" key="1">
    <citation type="submission" date="2018-03" db="EMBL/GenBank/DDBJ databases">
        <title>Actinopolyspora mortivallis from Sahara, screening for active biomolecules.</title>
        <authorList>
            <person name="Selama O."/>
            <person name="Wellington E.M.H."/>
            <person name="Hacene H."/>
        </authorList>
    </citation>
    <scope>NUCLEOTIDE SEQUENCE [LARGE SCALE GENOMIC DNA]</scope>
    <source>
        <strain evidence="1 2">M5A</strain>
    </source>
</reference>
<dbReference type="AlphaFoldDB" id="A0A2T0GSK0"/>
<dbReference type="Pfam" id="PF14430">
    <property type="entry name" value="Imm1"/>
    <property type="match status" value="1"/>
</dbReference>
<comment type="caution">
    <text evidence="1">The sequence shown here is derived from an EMBL/GenBank/DDBJ whole genome shotgun (WGS) entry which is preliminary data.</text>
</comment>
<dbReference type="InParanoid" id="A0A2T0GSK0"/>
<protein>
    <recommendedName>
        <fullName evidence="3">Immunity protein Imm1</fullName>
    </recommendedName>
</protein>
<dbReference type="Proteomes" id="UP000239352">
    <property type="component" value="Unassembled WGS sequence"/>
</dbReference>
<dbReference type="InterPro" id="IPR025680">
    <property type="entry name" value="DddI"/>
</dbReference>
<name>A0A2T0GSK0_ACTMO</name>
<proteinExistence type="predicted"/>
<keyword evidence="2" id="KW-1185">Reference proteome</keyword>
<dbReference type="EMBL" id="PVSR01000042">
    <property type="protein sequence ID" value="PRW62098.1"/>
    <property type="molecule type" value="Genomic_DNA"/>
</dbReference>
<dbReference type="RefSeq" id="WP_106114991.1">
    <property type="nucleotide sequence ID" value="NZ_PVSR01000042.1"/>
</dbReference>
<evidence type="ECO:0008006" key="3">
    <source>
        <dbReference type="Google" id="ProtNLM"/>
    </source>
</evidence>
<gene>
    <name evidence="1" type="ORF">CEP50_17340</name>
</gene>